<evidence type="ECO:0000313" key="2">
    <source>
        <dbReference type="Proteomes" id="UP000829398"/>
    </source>
</evidence>
<organism evidence="1 2">
    <name type="scientific">Citrus sinensis</name>
    <name type="common">Sweet orange</name>
    <name type="synonym">Citrus aurantium var. sinensis</name>
    <dbReference type="NCBI Taxonomy" id="2711"/>
    <lineage>
        <taxon>Eukaryota</taxon>
        <taxon>Viridiplantae</taxon>
        <taxon>Streptophyta</taxon>
        <taxon>Embryophyta</taxon>
        <taxon>Tracheophyta</taxon>
        <taxon>Spermatophyta</taxon>
        <taxon>Magnoliopsida</taxon>
        <taxon>eudicotyledons</taxon>
        <taxon>Gunneridae</taxon>
        <taxon>Pentapetalae</taxon>
        <taxon>rosids</taxon>
        <taxon>malvids</taxon>
        <taxon>Sapindales</taxon>
        <taxon>Rutaceae</taxon>
        <taxon>Aurantioideae</taxon>
        <taxon>Citrus</taxon>
    </lineage>
</organism>
<reference evidence="2" key="1">
    <citation type="journal article" date="2023" name="Hortic. Res.">
        <title>A chromosome-level phased genome enabling allele-level studies in sweet orange: a case study on citrus Huanglongbing tolerance.</title>
        <authorList>
            <person name="Wu B."/>
            <person name="Yu Q."/>
            <person name="Deng Z."/>
            <person name="Duan Y."/>
            <person name="Luo F."/>
            <person name="Gmitter F. Jr."/>
        </authorList>
    </citation>
    <scope>NUCLEOTIDE SEQUENCE [LARGE SCALE GENOMIC DNA]</scope>
    <source>
        <strain evidence="2">cv. Valencia</strain>
    </source>
</reference>
<keyword evidence="2" id="KW-1185">Reference proteome</keyword>
<protein>
    <submittedName>
        <fullName evidence="1">Uncharacterized protein</fullName>
    </submittedName>
</protein>
<gene>
    <name evidence="1" type="ORF">KPL71_014393</name>
</gene>
<name>A0ACB8KBC5_CITSI</name>
<evidence type="ECO:0000313" key="1">
    <source>
        <dbReference type="EMBL" id="KAH9751693.1"/>
    </source>
</evidence>
<dbReference type="Proteomes" id="UP000829398">
    <property type="component" value="Chromosome 5"/>
</dbReference>
<sequence length="209" mass="23868">MKVVEGYRTGDMESVMHVMRKLDELAISPDYNTFHILIKYFCKEKMYMLAYRTMVDMHRKGHQPEEELCSSLIFHLGKMRAHSEALSVYNMLRYSKRSMCKALHEKILHILISGKLLKDAYIVVKDNSESISHPAIRKFAYAFVRLGNINLVNDVMKAIHATGYTIDQAPRSRSATTTPVRSRSVTTTLVRSRTVTNDLPGYDSGSICT</sequence>
<comment type="caution">
    <text evidence="1">The sequence shown here is derived from an EMBL/GenBank/DDBJ whole genome shotgun (WGS) entry which is preliminary data.</text>
</comment>
<proteinExistence type="predicted"/>
<accession>A0ACB8KBC5</accession>
<dbReference type="EMBL" id="CM039174">
    <property type="protein sequence ID" value="KAH9751693.1"/>
    <property type="molecule type" value="Genomic_DNA"/>
</dbReference>